<name>A0AAN7UWW2_9PEZI</name>
<reference evidence="1 2" key="1">
    <citation type="submission" date="2023-10" db="EMBL/GenBank/DDBJ databases">
        <title>Draft genome sequence of Xylaria bambusicola isolate GMP-LS, the root and basal stem rot pathogen of sugarcane in Indonesia.</title>
        <authorList>
            <person name="Selvaraj P."/>
            <person name="Muralishankar V."/>
            <person name="Muruganantham S."/>
            <person name="Sp S."/>
            <person name="Haryani S."/>
            <person name="Lau K.J.X."/>
            <person name="Naqvi N.I."/>
        </authorList>
    </citation>
    <scope>NUCLEOTIDE SEQUENCE [LARGE SCALE GENOMIC DNA]</scope>
    <source>
        <strain evidence="1">GMP-LS</strain>
    </source>
</reference>
<evidence type="ECO:0000313" key="2">
    <source>
        <dbReference type="Proteomes" id="UP001305414"/>
    </source>
</evidence>
<dbReference type="AlphaFoldDB" id="A0AAN7UWW2"/>
<organism evidence="1 2">
    <name type="scientific">Xylaria bambusicola</name>
    <dbReference type="NCBI Taxonomy" id="326684"/>
    <lineage>
        <taxon>Eukaryota</taxon>
        <taxon>Fungi</taxon>
        <taxon>Dikarya</taxon>
        <taxon>Ascomycota</taxon>
        <taxon>Pezizomycotina</taxon>
        <taxon>Sordariomycetes</taxon>
        <taxon>Xylariomycetidae</taxon>
        <taxon>Xylariales</taxon>
        <taxon>Xylariaceae</taxon>
        <taxon>Xylaria</taxon>
    </lineage>
</organism>
<keyword evidence="2" id="KW-1185">Reference proteome</keyword>
<dbReference type="Proteomes" id="UP001305414">
    <property type="component" value="Unassembled WGS sequence"/>
</dbReference>
<dbReference type="EMBL" id="JAWHQM010000026">
    <property type="protein sequence ID" value="KAK5632624.1"/>
    <property type="molecule type" value="Genomic_DNA"/>
</dbReference>
<protein>
    <submittedName>
        <fullName evidence="1">Uncharacterized protein</fullName>
    </submittedName>
</protein>
<evidence type="ECO:0000313" key="1">
    <source>
        <dbReference type="EMBL" id="KAK5632624.1"/>
    </source>
</evidence>
<sequence length="79" mass="8998">MPARARPDGGQDVHRKFLNQLACRESNSATQRPSPLSAEEYAAHRKQLEGIHFVQPKFLAEHEINVTGIFGKWKRYAIP</sequence>
<proteinExistence type="predicted"/>
<gene>
    <name evidence="1" type="ORF">RRF57_008338</name>
</gene>
<comment type="caution">
    <text evidence="1">The sequence shown here is derived from an EMBL/GenBank/DDBJ whole genome shotgun (WGS) entry which is preliminary data.</text>
</comment>
<accession>A0AAN7UWW2</accession>